<comment type="caution">
    <text evidence="3">The sequence shown here is derived from an EMBL/GenBank/DDBJ whole genome shotgun (WGS) entry which is preliminary data.</text>
</comment>
<dbReference type="Proteomes" id="UP000568380">
    <property type="component" value="Unassembled WGS sequence"/>
</dbReference>
<evidence type="ECO:0000256" key="1">
    <source>
        <dbReference type="PROSITE-ProRule" id="PRU00221"/>
    </source>
</evidence>
<dbReference type="PANTHER" id="PTHR19879:SF9">
    <property type="entry name" value="TRANSCRIPTION INITIATION FACTOR TFIID SUBUNIT 5"/>
    <property type="match status" value="1"/>
</dbReference>
<reference evidence="3 4" key="1">
    <citation type="submission" date="2020-08" db="EMBL/GenBank/DDBJ databases">
        <title>Genomic Encyclopedia of Type Strains, Phase IV (KMG-IV): sequencing the most valuable type-strain genomes for metagenomic binning, comparative biology and taxonomic classification.</title>
        <authorList>
            <person name="Goeker M."/>
        </authorList>
    </citation>
    <scope>NUCLEOTIDE SEQUENCE [LARGE SCALE GENOMIC DNA]</scope>
    <source>
        <strain evidence="3 4">DSM 45385</strain>
    </source>
</reference>
<dbReference type="SUPFAM" id="SSF50998">
    <property type="entry name" value="Quinoprotein alcohol dehydrogenase-like"/>
    <property type="match status" value="1"/>
</dbReference>
<gene>
    <name evidence="3" type="ORF">HNR40_009083</name>
</gene>
<dbReference type="InterPro" id="IPR001680">
    <property type="entry name" value="WD40_rpt"/>
</dbReference>
<dbReference type="SMART" id="SM00320">
    <property type="entry name" value="WD40"/>
    <property type="match status" value="3"/>
</dbReference>
<dbReference type="InterPro" id="IPR015943">
    <property type="entry name" value="WD40/YVTN_repeat-like_dom_sf"/>
</dbReference>
<evidence type="ECO:0000313" key="3">
    <source>
        <dbReference type="EMBL" id="MBB5083578.1"/>
    </source>
</evidence>
<dbReference type="InterPro" id="IPR011047">
    <property type="entry name" value="Quinoprotein_ADH-like_sf"/>
</dbReference>
<dbReference type="RefSeq" id="WP_184972822.1">
    <property type="nucleotide sequence ID" value="NZ_JACHIN010000018.1"/>
</dbReference>
<sequence>MNTAARQARTSIRSGLPSTPATAAPAMAAERRRPRTIAAAFAADATLLTRAYTTHESGPIHVGAYAPIAGRGPIELPPSPCALVDPGDGDCLPLLAVSPDGGLVAYGTYRSAEPPARPARLSLWGTRRRRTMDTFAVTEDAARVGSVAFGIDRSTLLIAGDSGGGSLRVWDVPRGRVVGTVPEVAGSSQAVDLGRRLLVTSHGDVVDLRSWTKPFTARIPGVDALAFSPDGRLLATGNKAGRVTVRDSGLTRRLGELSGPSPPSPRQGVTALAFSPDSRTLAVATGTGQVHLWDTASLRPIGSPLLTPGDAILALSFNTEGSTLYAAGEHVPFQRYDISPEANAAAVCRRVTTGLSATALTTHLPGHTFRPTCVPT</sequence>
<dbReference type="EMBL" id="JACHIN010000018">
    <property type="protein sequence ID" value="MBB5083578.1"/>
    <property type="molecule type" value="Genomic_DNA"/>
</dbReference>
<dbReference type="AlphaFoldDB" id="A0A7W8ACH0"/>
<dbReference type="Pfam" id="PF00400">
    <property type="entry name" value="WD40"/>
    <property type="match status" value="2"/>
</dbReference>
<evidence type="ECO:0000256" key="2">
    <source>
        <dbReference type="SAM" id="MobiDB-lite"/>
    </source>
</evidence>
<keyword evidence="1" id="KW-0853">WD repeat</keyword>
<dbReference type="PANTHER" id="PTHR19879">
    <property type="entry name" value="TRANSCRIPTION INITIATION FACTOR TFIID"/>
    <property type="match status" value="1"/>
</dbReference>
<dbReference type="Gene3D" id="2.130.10.10">
    <property type="entry name" value="YVTN repeat-like/Quinoprotein amine dehydrogenase"/>
    <property type="match status" value="2"/>
</dbReference>
<protein>
    <submittedName>
        <fullName evidence="3">WD40 repeat protein</fullName>
    </submittedName>
</protein>
<name>A0A7W8ACH0_9ACTN</name>
<organism evidence="3 4">
    <name type="scientific">Nonomuraea endophytica</name>
    <dbReference type="NCBI Taxonomy" id="714136"/>
    <lineage>
        <taxon>Bacteria</taxon>
        <taxon>Bacillati</taxon>
        <taxon>Actinomycetota</taxon>
        <taxon>Actinomycetes</taxon>
        <taxon>Streptosporangiales</taxon>
        <taxon>Streptosporangiaceae</taxon>
        <taxon>Nonomuraea</taxon>
    </lineage>
</organism>
<feature type="region of interest" description="Disordered" evidence="2">
    <location>
        <begin position="1"/>
        <end position="30"/>
    </location>
</feature>
<dbReference type="PROSITE" id="PS50082">
    <property type="entry name" value="WD_REPEATS_2"/>
    <property type="match status" value="1"/>
</dbReference>
<evidence type="ECO:0000313" key="4">
    <source>
        <dbReference type="Proteomes" id="UP000568380"/>
    </source>
</evidence>
<keyword evidence="4" id="KW-1185">Reference proteome</keyword>
<accession>A0A7W8ACH0</accession>
<feature type="repeat" description="WD" evidence="1">
    <location>
        <begin position="269"/>
        <end position="303"/>
    </location>
</feature>
<proteinExistence type="predicted"/>
<feature type="compositionally biased region" description="Polar residues" evidence="2">
    <location>
        <begin position="1"/>
        <end position="17"/>
    </location>
</feature>
<feature type="compositionally biased region" description="Low complexity" evidence="2">
    <location>
        <begin position="19"/>
        <end position="28"/>
    </location>
</feature>